<keyword evidence="3" id="KW-0597">Phosphoprotein</keyword>
<comment type="caution">
    <text evidence="10">The sequence shown here is derived from an EMBL/GenBank/DDBJ whole genome shotgun (WGS) entry which is preliminary data.</text>
</comment>
<reference evidence="11" key="1">
    <citation type="journal article" date="2019" name="Int. J. Syst. Evol. Microbiol.">
        <title>The Global Catalogue of Microorganisms (GCM) 10K type strain sequencing project: providing services to taxonomists for standard genome sequencing and annotation.</title>
        <authorList>
            <consortium name="The Broad Institute Genomics Platform"/>
            <consortium name="The Broad Institute Genome Sequencing Center for Infectious Disease"/>
            <person name="Wu L."/>
            <person name="Ma J."/>
        </authorList>
    </citation>
    <scope>NUCLEOTIDE SEQUENCE [LARGE SCALE GENOMIC DNA]</scope>
    <source>
        <strain evidence="11">JCM 17728</strain>
    </source>
</reference>
<proteinExistence type="predicted"/>
<dbReference type="SMART" id="SM00387">
    <property type="entry name" value="HATPase_c"/>
    <property type="match status" value="1"/>
</dbReference>
<dbReference type="PRINTS" id="PR00344">
    <property type="entry name" value="BCTRLSENSOR"/>
</dbReference>
<dbReference type="SUPFAM" id="SSF55874">
    <property type="entry name" value="ATPase domain of HSP90 chaperone/DNA topoisomerase II/histidine kinase"/>
    <property type="match status" value="1"/>
</dbReference>
<dbReference type="Proteomes" id="UP001501011">
    <property type="component" value="Unassembled WGS sequence"/>
</dbReference>
<dbReference type="Pfam" id="PF00512">
    <property type="entry name" value="HisKA"/>
    <property type="match status" value="1"/>
</dbReference>
<feature type="transmembrane region" description="Helical" evidence="8">
    <location>
        <begin position="6"/>
        <end position="26"/>
    </location>
</feature>
<keyword evidence="6" id="KW-0902">Two-component regulatory system</keyword>
<dbReference type="GO" id="GO:0016301">
    <property type="term" value="F:kinase activity"/>
    <property type="evidence" value="ECO:0007669"/>
    <property type="project" value="UniProtKB-KW"/>
</dbReference>
<feature type="transmembrane region" description="Helical" evidence="8">
    <location>
        <begin position="139"/>
        <end position="158"/>
    </location>
</feature>
<evidence type="ECO:0000256" key="5">
    <source>
        <dbReference type="ARBA" id="ARBA00022777"/>
    </source>
</evidence>
<keyword evidence="11" id="KW-1185">Reference proteome</keyword>
<evidence type="ECO:0000256" key="7">
    <source>
        <dbReference type="SAM" id="MobiDB-lite"/>
    </source>
</evidence>
<dbReference type="PANTHER" id="PTHR45453">
    <property type="entry name" value="PHOSPHATE REGULON SENSOR PROTEIN PHOR"/>
    <property type="match status" value="1"/>
</dbReference>
<protein>
    <recommendedName>
        <fullName evidence="2">histidine kinase</fullName>
        <ecNumber evidence="2">2.7.13.3</ecNumber>
    </recommendedName>
</protein>
<keyword evidence="4" id="KW-0808">Transferase</keyword>
<dbReference type="InterPro" id="IPR005467">
    <property type="entry name" value="His_kinase_dom"/>
</dbReference>
<dbReference type="InterPro" id="IPR004358">
    <property type="entry name" value="Sig_transdc_His_kin-like_C"/>
</dbReference>
<keyword evidence="8" id="KW-0472">Membrane</keyword>
<evidence type="ECO:0000256" key="4">
    <source>
        <dbReference type="ARBA" id="ARBA00022679"/>
    </source>
</evidence>
<evidence type="ECO:0000256" key="3">
    <source>
        <dbReference type="ARBA" id="ARBA00022553"/>
    </source>
</evidence>
<evidence type="ECO:0000256" key="2">
    <source>
        <dbReference type="ARBA" id="ARBA00012438"/>
    </source>
</evidence>
<evidence type="ECO:0000313" key="11">
    <source>
        <dbReference type="Proteomes" id="UP001501011"/>
    </source>
</evidence>
<evidence type="ECO:0000259" key="9">
    <source>
        <dbReference type="PROSITE" id="PS50109"/>
    </source>
</evidence>
<evidence type="ECO:0000256" key="1">
    <source>
        <dbReference type="ARBA" id="ARBA00000085"/>
    </source>
</evidence>
<dbReference type="SMART" id="SM00388">
    <property type="entry name" value="HisKA"/>
    <property type="match status" value="1"/>
</dbReference>
<evidence type="ECO:0000256" key="8">
    <source>
        <dbReference type="SAM" id="Phobius"/>
    </source>
</evidence>
<evidence type="ECO:0000313" key="10">
    <source>
        <dbReference type="EMBL" id="GAA4365172.1"/>
    </source>
</evidence>
<dbReference type="PROSITE" id="PS50109">
    <property type="entry name" value="HIS_KIN"/>
    <property type="match status" value="1"/>
</dbReference>
<organism evidence="10 11">
    <name type="scientific">Kangiella marina</name>
    <dbReference type="NCBI Taxonomy" id="1079178"/>
    <lineage>
        <taxon>Bacteria</taxon>
        <taxon>Pseudomonadati</taxon>
        <taxon>Pseudomonadota</taxon>
        <taxon>Gammaproteobacteria</taxon>
        <taxon>Kangiellales</taxon>
        <taxon>Kangiellaceae</taxon>
        <taxon>Kangiella</taxon>
    </lineage>
</organism>
<sequence length="476" mass="54522">MKRSFALLAILVAVNLCGFIAMYYVYFPWMEKLDTTEQQESILSDIRFLNFRLSLLDYSYSPQTIAKAEHELNVKIVAKTREQLGMEPSNFEALTQNRYGINMDRPEGPLAYLLLNDNKTILTAGPYPKIDNSIRLRDWLFYLIVLMVFNAIAVLIVYRHVNEYLNVAIRAIREIDLSGLRLKPIKSPLTNIAVNTPRIVNHINGLSKQHQQSLYNQRDLMHAVAHEFRGPMARLSFALDLFAQTESKDRQQELSSDMDEALNELDDLVKEVLGYSRLKDGRFPLKLEHFDLKEITAETIEKVKTIYSDKQFILYSEPSKSIPLYADCNLIERVMINLIRNAARFSNKRVKVALIRFKNSIEIRVEDDGPGIPPGKRTRVFEPFTRLDFSRNRDSGGAGLGLAIAKGIINRHQGTIWAEDSRELGGAMLTIHMPLKQKSPVIEAEDALEQDDSGEAAKKSSAFDKFRKKRRKIDKR</sequence>
<dbReference type="EC" id="2.7.13.3" evidence="2"/>
<dbReference type="InterPro" id="IPR050351">
    <property type="entry name" value="BphY/WalK/GraS-like"/>
</dbReference>
<accession>A0ABP8IQX4</accession>
<dbReference type="InterPro" id="IPR003661">
    <property type="entry name" value="HisK_dim/P_dom"/>
</dbReference>
<gene>
    <name evidence="10" type="primary">rstB</name>
    <name evidence="10" type="ORF">GCM10023151_22110</name>
</gene>
<dbReference type="EMBL" id="BAABFV010000002">
    <property type="protein sequence ID" value="GAA4365172.1"/>
    <property type="molecule type" value="Genomic_DNA"/>
</dbReference>
<feature type="compositionally biased region" description="Basic residues" evidence="7">
    <location>
        <begin position="466"/>
        <end position="476"/>
    </location>
</feature>
<dbReference type="InterPro" id="IPR003594">
    <property type="entry name" value="HATPase_dom"/>
</dbReference>
<feature type="compositionally biased region" description="Basic and acidic residues" evidence="7">
    <location>
        <begin position="455"/>
        <end position="465"/>
    </location>
</feature>
<dbReference type="RefSeq" id="WP_345293283.1">
    <property type="nucleotide sequence ID" value="NZ_BAABFV010000002.1"/>
</dbReference>
<dbReference type="Gene3D" id="3.30.565.10">
    <property type="entry name" value="Histidine kinase-like ATPase, C-terminal domain"/>
    <property type="match status" value="1"/>
</dbReference>
<comment type="catalytic activity">
    <reaction evidence="1">
        <text>ATP + protein L-histidine = ADP + protein N-phospho-L-histidine.</text>
        <dbReference type="EC" id="2.7.13.3"/>
    </reaction>
</comment>
<dbReference type="PANTHER" id="PTHR45453:SF1">
    <property type="entry name" value="PHOSPHATE REGULON SENSOR PROTEIN PHOR"/>
    <property type="match status" value="1"/>
</dbReference>
<feature type="region of interest" description="Disordered" evidence="7">
    <location>
        <begin position="444"/>
        <end position="476"/>
    </location>
</feature>
<dbReference type="CDD" id="cd00082">
    <property type="entry name" value="HisKA"/>
    <property type="match status" value="1"/>
</dbReference>
<evidence type="ECO:0000256" key="6">
    <source>
        <dbReference type="ARBA" id="ARBA00023012"/>
    </source>
</evidence>
<keyword evidence="5 10" id="KW-0418">Kinase</keyword>
<dbReference type="InterPro" id="IPR036890">
    <property type="entry name" value="HATPase_C_sf"/>
</dbReference>
<keyword evidence="8" id="KW-0812">Transmembrane</keyword>
<dbReference type="Gene3D" id="1.10.287.130">
    <property type="match status" value="1"/>
</dbReference>
<dbReference type="Pfam" id="PF02518">
    <property type="entry name" value="HATPase_c"/>
    <property type="match status" value="1"/>
</dbReference>
<dbReference type="InterPro" id="IPR036097">
    <property type="entry name" value="HisK_dim/P_sf"/>
</dbReference>
<keyword evidence="8" id="KW-1133">Transmembrane helix</keyword>
<dbReference type="SUPFAM" id="SSF47384">
    <property type="entry name" value="Homodimeric domain of signal transducing histidine kinase"/>
    <property type="match status" value="1"/>
</dbReference>
<feature type="compositionally biased region" description="Acidic residues" evidence="7">
    <location>
        <begin position="444"/>
        <end position="454"/>
    </location>
</feature>
<name>A0ABP8IQX4_9GAMM</name>
<feature type="domain" description="Histidine kinase" evidence="9">
    <location>
        <begin position="223"/>
        <end position="437"/>
    </location>
</feature>